<feature type="transmembrane region" description="Helical" evidence="2">
    <location>
        <begin position="198"/>
        <end position="215"/>
    </location>
</feature>
<dbReference type="Proteomes" id="UP000008392">
    <property type="component" value="Chromosome"/>
</dbReference>
<feature type="transmembrane region" description="Helical" evidence="2">
    <location>
        <begin position="166"/>
        <end position="191"/>
    </location>
</feature>
<keyword evidence="2" id="KW-1133">Transmembrane helix</keyword>
<dbReference type="Pfam" id="PF04955">
    <property type="entry name" value="HupE_UreJ"/>
    <property type="match status" value="1"/>
</dbReference>
<dbReference type="AlphaFoldDB" id="G0A9R1"/>
<dbReference type="KEGG" id="cfu:CFU_2858"/>
<evidence type="ECO:0000256" key="3">
    <source>
        <dbReference type="SAM" id="SignalP"/>
    </source>
</evidence>
<dbReference type="InterPro" id="IPR007038">
    <property type="entry name" value="HupE_UreJ"/>
</dbReference>
<reference evidence="4 5" key="1">
    <citation type="journal article" date="2004" name="Environ. Microbiol.">
        <title>Phylogeny-function analysis of (meta)genomic libraries: screening for expression of ribosomal RNA genes by large-insert library fluorescent in situ hybridization (LIL-FISH).</title>
        <authorList>
            <person name="Leveau J.H."/>
            <person name="Gerards S."/>
            <person name="de Boer W."/>
            <person name="van Veen J.A."/>
        </authorList>
    </citation>
    <scope>NUCLEOTIDE SEQUENCE [LARGE SCALE GENOMIC DNA]</scope>
    <source>
        <strain evidence="4 5">Ter331</strain>
    </source>
</reference>
<accession>G0A9R1</accession>
<reference evidence="4 5" key="2">
    <citation type="journal article" date="2006" name="J. Microbiol. Methods">
        <title>Genomic flank-sequencing of plasposon insertion sites for rapid identification of functional genes.</title>
        <authorList>
            <person name="Leveau J.H."/>
            <person name="Gerards S."/>
            <person name="Fritsche K."/>
            <person name="Zondag G."/>
            <person name="van Veen J.A."/>
        </authorList>
    </citation>
    <scope>NUCLEOTIDE SEQUENCE [LARGE SCALE GENOMIC DNA]</scope>
    <source>
        <strain evidence="4 5">Ter331</strain>
    </source>
</reference>
<feature type="compositionally biased region" description="Polar residues" evidence="1">
    <location>
        <begin position="1"/>
        <end position="13"/>
    </location>
</feature>
<gene>
    <name evidence="4" type="primary">ureJ</name>
    <name evidence="4" type="ordered locus">CFU_2858</name>
</gene>
<evidence type="ECO:0000313" key="4">
    <source>
        <dbReference type="EMBL" id="AEK62684.1"/>
    </source>
</evidence>
<sequence length="218" mass="22250">MSTQMNSSNKQPFSRSPAMSRPSASIYGRLSALACAALSIAPAFAHPGHPDAFGFNNGFAHPFSGIDHLLAMLAVGLWAAQNKRSALWVLPLAFPLMMVVGALLAFAGLQMPGVETGIAASVAVLGLLIAFAIRMPVWASAGVVSVFALFHGYAHGSELPHGASALWYGVGFVAATALLHLLGLAIGLVAGQKMAAQAVRLGGVAIAAVGGYLLSGAF</sequence>
<evidence type="ECO:0000256" key="1">
    <source>
        <dbReference type="SAM" id="MobiDB-lite"/>
    </source>
</evidence>
<reference evidence="4 5" key="3">
    <citation type="journal article" date="2008" name="FEMS Microbiol. Ecol.">
        <title>Identification and characterization of genes underlying chitinolysis in Collimonas fungivorans Ter331.</title>
        <authorList>
            <person name="Fritsche K."/>
            <person name="de Boer W."/>
            <person name="Gerards S."/>
            <person name="van den Berg M."/>
            <person name="van Veen J.A."/>
            <person name="Leveau J.H."/>
        </authorList>
    </citation>
    <scope>NUCLEOTIDE SEQUENCE [LARGE SCALE GENOMIC DNA]</scope>
    <source>
        <strain evidence="4 5">Ter331</strain>
    </source>
</reference>
<feature type="transmembrane region" description="Helical" evidence="2">
    <location>
        <begin position="61"/>
        <end position="80"/>
    </location>
</feature>
<feature type="chain" id="PRO_5003396568" evidence="3">
    <location>
        <begin position="46"/>
        <end position="218"/>
    </location>
</feature>
<reference evidence="5" key="6">
    <citation type="submission" date="2011-05" db="EMBL/GenBank/DDBJ databases">
        <title>Complete sequence of Collimonas fungivorans Ter331.</title>
        <authorList>
            <person name="Leveau J.H."/>
        </authorList>
    </citation>
    <scope>NUCLEOTIDE SEQUENCE [LARGE SCALE GENOMIC DNA]</scope>
    <source>
        <strain evidence="5">Ter331</strain>
    </source>
</reference>
<dbReference type="PIRSF" id="PIRSF016919">
    <property type="entry name" value="HupE_UreJ"/>
    <property type="match status" value="1"/>
</dbReference>
<feature type="transmembrane region" description="Helical" evidence="2">
    <location>
        <begin position="137"/>
        <end position="154"/>
    </location>
</feature>
<dbReference type="EMBL" id="CP002745">
    <property type="protein sequence ID" value="AEK62684.1"/>
    <property type="molecule type" value="Genomic_DNA"/>
</dbReference>
<name>G0A9R1_COLFT</name>
<feature type="signal peptide" evidence="3">
    <location>
        <begin position="1"/>
        <end position="45"/>
    </location>
</feature>
<feature type="transmembrane region" description="Helical" evidence="2">
    <location>
        <begin position="87"/>
        <end position="107"/>
    </location>
</feature>
<reference evidence="4 5" key="5">
    <citation type="journal article" date="2011" name="ISME J.">
        <title>Dual transcriptional profiling of a bacterial/fungal confrontation: Collimonas fungivorans versus Aspergillus niger.</title>
        <authorList>
            <person name="Mela F."/>
            <person name="Fritsche K."/>
            <person name="de Boer W."/>
            <person name="van Veen J.A."/>
            <person name="de Graaff L.H."/>
            <person name="van den Berg M."/>
            <person name="Leveau J.H."/>
        </authorList>
    </citation>
    <scope>NUCLEOTIDE SEQUENCE [LARGE SCALE GENOMIC DNA]</scope>
    <source>
        <strain evidence="4 5">Ter331</strain>
    </source>
</reference>
<evidence type="ECO:0000313" key="5">
    <source>
        <dbReference type="Proteomes" id="UP000008392"/>
    </source>
</evidence>
<keyword evidence="2" id="KW-0812">Transmembrane</keyword>
<dbReference type="STRING" id="1005048.CFU_2858"/>
<dbReference type="HOGENOM" id="CLU_088877_0_1_4"/>
<reference evidence="4 5" key="4">
    <citation type="journal article" date="2010" name="Environ. Microbiol.">
        <title>The bacterial genus Collimonas: mycophagy, weathering and other adaptive solutions to life in oligotrophic soil environments.</title>
        <authorList>
            <person name="Leveau J.H."/>
            <person name="Uroz S."/>
            <person name="de Boer W."/>
        </authorList>
    </citation>
    <scope>NUCLEOTIDE SEQUENCE [LARGE SCALE GENOMIC DNA]</scope>
    <source>
        <strain evidence="4 5">Ter331</strain>
    </source>
</reference>
<keyword evidence="5" id="KW-1185">Reference proteome</keyword>
<dbReference type="eggNOG" id="COG2370">
    <property type="taxonomic scope" value="Bacteria"/>
</dbReference>
<keyword evidence="3" id="KW-0732">Signal</keyword>
<organism evidence="4 5">
    <name type="scientific">Collimonas fungivorans (strain Ter331)</name>
    <dbReference type="NCBI Taxonomy" id="1005048"/>
    <lineage>
        <taxon>Bacteria</taxon>
        <taxon>Pseudomonadati</taxon>
        <taxon>Pseudomonadota</taxon>
        <taxon>Betaproteobacteria</taxon>
        <taxon>Burkholderiales</taxon>
        <taxon>Oxalobacteraceae</taxon>
        <taxon>Collimonas</taxon>
    </lineage>
</organism>
<proteinExistence type="predicted"/>
<feature type="region of interest" description="Disordered" evidence="1">
    <location>
        <begin position="1"/>
        <end position="20"/>
    </location>
</feature>
<feature type="transmembrane region" description="Helical" evidence="2">
    <location>
        <begin position="113"/>
        <end position="132"/>
    </location>
</feature>
<keyword evidence="2" id="KW-0472">Membrane</keyword>
<protein>
    <submittedName>
        <fullName evidence="4">HupE-UreJ family metal transporter</fullName>
    </submittedName>
</protein>
<evidence type="ECO:0000256" key="2">
    <source>
        <dbReference type="SAM" id="Phobius"/>
    </source>
</evidence>